<feature type="transmembrane region" description="Helical" evidence="1">
    <location>
        <begin position="91"/>
        <end position="109"/>
    </location>
</feature>
<keyword evidence="1" id="KW-0812">Transmembrane</keyword>
<gene>
    <name evidence="2" type="ORF">ASD8599_02901</name>
</gene>
<sequence>MCVNWRSFSPFCHHLHPAHKPVRRRFTIGLHWTVLVLLILLLAGGVIAEIALLYAICGFAMVAIALFKGLMNGPGPKLTGTLRSAHPWLSWGMYAVLALSSGITLRALMGNGSFGIPLPRLYFVTLSMVALHAIFHLWRHTALGDGALRRITPKALHGIL</sequence>
<organism evidence="2 3">
    <name type="scientific">Ascidiaceihabitans donghaensis</name>
    <dbReference type="NCBI Taxonomy" id="1510460"/>
    <lineage>
        <taxon>Bacteria</taxon>
        <taxon>Pseudomonadati</taxon>
        <taxon>Pseudomonadota</taxon>
        <taxon>Alphaproteobacteria</taxon>
        <taxon>Rhodobacterales</taxon>
        <taxon>Paracoccaceae</taxon>
        <taxon>Ascidiaceihabitans</taxon>
    </lineage>
</organism>
<dbReference type="Proteomes" id="UP000244880">
    <property type="component" value="Unassembled WGS sequence"/>
</dbReference>
<name>A0A2R8BGG9_9RHOB</name>
<evidence type="ECO:0000313" key="2">
    <source>
        <dbReference type="EMBL" id="SPH22155.1"/>
    </source>
</evidence>
<accession>A0A2R8BGG9</accession>
<protein>
    <recommendedName>
        <fullName evidence="4">Cytochrome b561 bacterial/Ni-hydrogenase domain-containing protein</fullName>
    </recommendedName>
</protein>
<evidence type="ECO:0000256" key="1">
    <source>
        <dbReference type="SAM" id="Phobius"/>
    </source>
</evidence>
<reference evidence="2 3" key="1">
    <citation type="submission" date="2018-03" db="EMBL/GenBank/DDBJ databases">
        <authorList>
            <person name="Keele B.F."/>
        </authorList>
    </citation>
    <scope>NUCLEOTIDE SEQUENCE [LARGE SCALE GENOMIC DNA]</scope>
    <source>
        <strain evidence="2 3">CECT 8599</strain>
    </source>
</reference>
<keyword evidence="1" id="KW-0472">Membrane</keyword>
<dbReference type="AlphaFoldDB" id="A0A2R8BGG9"/>
<dbReference type="EMBL" id="OMOR01000001">
    <property type="protein sequence ID" value="SPH22155.1"/>
    <property type="molecule type" value="Genomic_DNA"/>
</dbReference>
<keyword evidence="3" id="KW-1185">Reference proteome</keyword>
<proteinExistence type="predicted"/>
<feature type="transmembrane region" description="Helical" evidence="1">
    <location>
        <begin position="51"/>
        <end position="71"/>
    </location>
</feature>
<feature type="transmembrane region" description="Helical" evidence="1">
    <location>
        <begin position="121"/>
        <end position="138"/>
    </location>
</feature>
<evidence type="ECO:0008006" key="4">
    <source>
        <dbReference type="Google" id="ProtNLM"/>
    </source>
</evidence>
<evidence type="ECO:0000313" key="3">
    <source>
        <dbReference type="Proteomes" id="UP000244880"/>
    </source>
</evidence>
<keyword evidence="1" id="KW-1133">Transmembrane helix</keyword>